<feature type="region of interest" description="Disordered" evidence="2">
    <location>
        <begin position="1565"/>
        <end position="1604"/>
    </location>
</feature>
<proteinExistence type="predicted"/>
<reference evidence="4" key="1">
    <citation type="submission" date="2020-05" db="EMBL/GenBank/DDBJ databases">
        <authorList>
            <person name="Rincon C."/>
            <person name="Sanders R I."/>
            <person name="Robbins C."/>
            <person name="Chaturvedi A."/>
        </authorList>
    </citation>
    <scope>NUCLEOTIDE SEQUENCE</scope>
    <source>
        <strain evidence="4">CHB12</strain>
    </source>
</reference>
<evidence type="ECO:0000256" key="1">
    <source>
        <dbReference type="SAM" id="Coils"/>
    </source>
</evidence>
<evidence type="ECO:0000259" key="3">
    <source>
        <dbReference type="PROSITE" id="PS50878"/>
    </source>
</evidence>
<dbReference type="CDD" id="cd01650">
    <property type="entry name" value="RT_nLTR_like"/>
    <property type="match status" value="1"/>
</dbReference>
<dbReference type="PROSITE" id="PS50878">
    <property type="entry name" value="RT_POL"/>
    <property type="match status" value="1"/>
</dbReference>
<dbReference type="VEuPathDB" id="FungiDB:RhiirFUN_006334"/>
<feature type="compositionally biased region" description="Basic and acidic residues" evidence="2">
    <location>
        <begin position="1574"/>
        <end position="1604"/>
    </location>
</feature>
<keyword evidence="1" id="KW-0175">Coiled coil</keyword>
<feature type="coiled-coil region" evidence="1">
    <location>
        <begin position="254"/>
        <end position="281"/>
    </location>
</feature>
<dbReference type="VEuPathDB" id="FungiDB:RhiirFUN_026540"/>
<evidence type="ECO:0000256" key="2">
    <source>
        <dbReference type="SAM" id="MobiDB-lite"/>
    </source>
</evidence>
<dbReference type="OrthoDB" id="2437609at2759"/>
<dbReference type="VEuPathDB" id="FungiDB:RhiirFUN_010975"/>
<dbReference type="EMBL" id="CAGKOT010000016">
    <property type="protein sequence ID" value="CAB5361771.1"/>
    <property type="molecule type" value="Genomic_DNA"/>
</dbReference>
<evidence type="ECO:0000313" key="5">
    <source>
        <dbReference type="Proteomes" id="UP000684084"/>
    </source>
</evidence>
<dbReference type="Pfam" id="PF00078">
    <property type="entry name" value="RVT_1"/>
    <property type="match status" value="1"/>
</dbReference>
<dbReference type="InterPro" id="IPR000477">
    <property type="entry name" value="RT_dom"/>
</dbReference>
<feature type="coiled-coil region" evidence="1">
    <location>
        <begin position="62"/>
        <end position="147"/>
    </location>
</feature>
<sequence>MDTWKSGELSSRIDYIFCNEDLLKEIISHEILEIEEKITDHKALTIKFKIMDKIIYNKNKFIKEIENQYKRIILEKEDWDELAEKIEEKLMELEEHDLTGEKIWENLTTNYEIEYQKIIKKIKKEENNEEEKKVKEKDNSIKERQREIKRKIEIFNKISNINKIEYNIKTIVGKTIKQEWRNYRQRTYSNKYQKLNEDEFAKSLIINSWGTSDTGKHFAIKILNLIKIYNEKLGKLQETENLLNIEKLRTYQGREKFRAILEAREKKIKQYHEEIINENIEINVRKREIYLEEDIGKMIKNILEKNRKKIDMSSLIIKEEGKFTIEKNQEKIKERVYEHYKDWTRKREIDLDLIDYEEKWRNLYSPIETIDPKIYEKLIETIKIEELEEVIRNTKNKKAPGLSGIPYDFWKSAKELTKNLLLGIINESLDREVVIEDWKKGVIYPINKTIRSDWNQDLKLTRPITLLETARKIFTKILVNRLSQILTKEKILMDTNYAALKNVSTFEPLKIVHGIIEDANITGKEVWILLMDISKAYDSVSIEILEKSLRRIKIPEKIINLILDVNLNRYNRVIVNNEMTNEYYVEDGIDQGEIWSPILWRIFYDVLLSRLEMEKERLGYKLEADRIIDINKGITEKEEITINATAFMDDTTIIGKDKKSLEVMIKICHEFFQINEIKANVGKYELIKINSEEKELKIEGEIIKKMNEKEGSRYLGIWFKHDNRRKNFKNKIKTIIDQACKIFTWKKLSEKQIRAVWNMVIMPRVEYQLQAIVLSKGECEELMQRINILVKRRAGLAITTPNMMIYEKDLLGLKTIYDLQLECLSKNIIYQANGNDKMKKIFNIKMIQEQQKIWTASCIGDINTNLVKGKNNWIRDALILLKNEKISICNHEILDDNINHVIQGGNLEILNILSEKDILKSAESRKNKGILFFEQMIDHEKKNLMKWKHICVAQEKNIKGPVPKWYKTIKNETTIEGTYKLKKEYLIENLKDKDIHLKLFDEEEKINKNSVITWNDKEGKVIFGKDKKKSLSKKYKRIGYHYIIKNLEDEDNSPKLVKCEGCSKNISKNKNTPKETKECLIYIENDESRIIKERKEGEYLKPYETMKDIRFKNKMIKDYKKEDEIDKNYNDQIDLIDKTIGGDKNIIDIIKNSILEEEGETRYLIIECIKNKYKMNKQNGKLIKYSIIWTIRDRHNDGRTEIRIFAYIETKKEDLYTIILRSLILGYILLGKKTKILIGIDQNVLRLIENFDKEQSNRRKLDNEYYTELTFIKKLENDKSLKRDILSTTEENNIKKERNMMKDYLKKNEIEENNEIYFCEEGYKNNEYNLYWNLNLILGNYRGWQKKITETRWKNEFLNSKKIEDLFYYNFKDEFDWVKSLQFISNRNKNSIQQTDISDTRERAYKIKNLMKELPTYEVLNRRKVEGIEDEICPRCNDEIEDWEHIWICEKNEKNLNLILEESALIYRDDLRKNDPGKFEFFQEIEFNFLDMLNENSSILHNKTRKWELMRGVYNKKFNDLGKKKEEKEIIFDFWIFCYEQIKKEIWNKRCDEVAEMEKEKGLLKKDKRKRKKGKEEIDNEGNKDNKKQKNDIIKKEKKKEQKRLENRIKVVTGDTMINYVLDNKSIKDLWPIVTKIP</sequence>
<comment type="caution">
    <text evidence="4">The sequence shown here is derived from an EMBL/GenBank/DDBJ whole genome shotgun (WGS) entry which is preliminary data.</text>
</comment>
<dbReference type="PANTHER" id="PTHR19446">
    <property type="entry name" value="REVERSE TRANSCRIPTASES"/>
    <property type="match status" value="1"/>
</dbReference>
<name>A0A915Z5I9_9GLOM</name>
<organism evidence="4 5">
    <name type="scientific">Rhizophagus irregularis</name>
    <dbReference type="NCBI Taxonomy" id="588596"/>
    <lineage>
        <taxon>Eukaryota</taxon>
        <taxon>Fungi</taxon>
        <taxon>Fungi incertae sedis</taxon>
        <taxon>Mucoromycota</taxon>
        <taxon>Glomeromycotina</taxon>
        <taxon>Glomeromycetes</taxon>
        <taxon>Glomerales</taxon>
        <taxon>Glomeraceae</taxon>
        <taxon>Rhizophagus</taxon>
    </lineage>
</organism>
<evidence type="ECO:0000313" key="4">
    <source>
        <dbReference type="EMBL" id="CAB5361771.1"/>
    </source>
</evidence>
<dbReference type="Proteomes" id="UP000684084">
    <property type="component" value="Unassembled WGS sequence"/>
</dbReference>
<feature type="domain" description="Reverse transcriptase" evidence="3">
    <location>
        <begin position="427"/>
        <end position="703"/>
    </location>
</feature>
<gene>
    <name evidence="4" type="ORF">CHRIB12_LOCUS8846</name>
</gene>
<protein>
    <recommendedName>
        <fullName evidence="3">Reverse transcriptase domain-containing protein</fullName>
    </recommendedName>
</protein>
<accession>A0A915Z5I9</accession>